<evidence type="ECO:0000256" key="4">
    <source>
        <dbReference type="ARBA" id="ARBA00022669"/>
    </source>
</evidence>
<dbReference type="PROSITE" id="PS51387">
    <property type="entry name" value="FAD_PCMH"/>
    <property type="match status" value="1"/>
</dbReference>
<dbReference type="InterPro" id="IPR016169">
    <property type="entry name" value="FAD-bd_PCMH_sub2"/>
</dbReference>
<dbReference type="CDD" id="cd11618">
    <property type="entry name" value="ChtBD1_1"/>
    <property type="match status" value="1"/>
</dbReference>
<accession>A0A9N9G7R2</accession>
<dbReference type="PROSITE" id="PS00026">
    <property type="entry name" value="CHIT_BIND_I_1"/>
    <property type="match status" value="1"/>
</dbReference>
<dbReference type="InterPro" id="IPR050416">
    <property type="entry name" value="FAD-linked_Oxidoreductase"/>
</dbReference>
<dbReference type="SMART" id="SM00270">
    <property type="entry name" value="ChtBD1"/>
    <property type="match status" value="1"/>
</dbReference>
<feature type="domain" description="Chitin-binding type-1" evidence="8">
    <location>
        <begin position="27"/>
        <end position="73"/>
    </location>
</feature>
<evidence type="ECO:0000313" key="10">
    <source>
        <dbReference type="EMBL" id="CAG8587316.1"/>
    </source>
</evidence>
<dbReference type="InterPro" id="IPR012951">
    <property type="entry name" value="BBE"/>
</dbReference>
<dbReference type="PROSITE" id="PS00862">
    <property type="entry name" value="OX2_COVAL_FAD"/>
    <property type="match status" value="1"/>
</dbReference>
<comment type="cofactor">
    <cofactor evidence="1">
        <name>FAD</name>
        <dbReference type="ChEBI" id="CHEBI:57692"/>
    </cofactor>
</comment>
<dbReference type="Gene3D" id="3.40.462.20">
    <property type="match status" value="1"/>
</dbReference>
<evidence type="ECO:0000256" key="5">
    <source>
        <dbReference type="ARBA" id="ARBA00022827"/>
    </source>
</evidence>
<keyword evidence="6" id="KW-0560">Oxidoreductase</keyword>
<dbReference type="Gene3D" id="3.30.60.10">
    <property type="entry name" value="Endochitinase-like"/>
    <property type="match status" value="1"/>
</dbReference>
<comment type="caution">
    <text evidence="7">Lacks conserved residue(s) required for the propagation of feature annotation.</text>
</comment>
<dbReference type="InterPro" id="IPR036318">
    <property type="entry name" value="FAD-bd_PCMH-like_sf"/>
</dbReference>
<dbReference type="PROSITE" id="PS50941">
    <property type="entry name" value="CHIT_BIND_I_2"/>
    <property type="match status" value="1"/>
</dbReference>
<dbReference type="Pfam" id="PF08031">
    <property type="entry name" value="BBE"/>
    <property type="match status" value="1"/>
</dbReference>
<keyword evidence="11" id="KW-1185">Reference proteome</keyword>
<dbReference type="PANTHER" id="PTHR42973">
    <property type="entry name" value="BINDING OXIDOREDUCTASE, PUTATIVE (AFU_ORTHOLOGUE AFUA_1G17690)-RELATED"/>
    <property type="match status" value="1"/>
</dbReference>
<dbReference type="InterPro" id="IPR018371">
    <property type="entry name" value="Chitin-binding_1_CS"/>
</dbReference>
<comment type="similarity">
    <text evidence="2">Belongs to the oxygen-dependent FAD-linked oxidoreductase family.</text>
</comment>
<dbReference type="InterPro" id="IPR016167">
    <property type="entry name" value="FAD-bd_PCMH_sub1"/>
</dbReference>
<organism evidence="10 11">
    <name type="scientific">Ambispora gerdemannii</name>
    <dbReference type="NCBI Taxonomy" id="144530"/>
    <lineage>
        <taxon>Eukaryota</taxon>
        <taxon>Fungi</taxon>
        <taxon>Fungi incertae sedis</taxon>
        <taxon>Mucoromycota</taxon>
        <taxon>Glomeromycotina</taxon>
        <taxon>Glomeromycetes</taxon>
        <taxon>Archaeosporales</taxon>
        <taxon>Ambisporaceae</taxon>
        <taxon>Ambispora</taxon>
    </lineage>
</organism>
<sequence length="543" mass="57464">MSHNNVNASYLEARLAHRRGPLEKRGTQICSNSGVTCSDSYPCCSQFGWCGASDAYCGTGCNPSASADNACQGSTTTTTTTSASPTPTNTDLKTCLTGTTGKAVFPGDAEYTADIVDENNRVTYSPAALVYASNIADVQKAVKCAATSNLNVAPRSGGHSYEGYSLGGKDGALVIDLGGLNQITIDGAAKTAIIGAGNKLGPIYYALSQAGYLIPGGSCPGVGIGGFALGGGYGLYSRKFGLAVDNILSIDIVNANGDLITASSTQNPDLFFALRGAGGGSYGVVTSFQFTITPVQTQVTSFQYKWPVSVAKTLIPVIEQYATQGTDNVTFSLVWDNSGLLIQGVYFGQESGLSDALSSILAVSGYNTVKVQQHTFFDSVVFFSGQSVSFVQNPTVLPYTFKAKSFYVNSPGLSAAGIDAFNNYLASPSCPTYAILDIYGGAINRVASDAMAFVHRDPLYGIQLVTDWQDASQTTNCVNNINSFGASFQSQYTSPYSYQNYIDRDLNNWQNAYYGANYQKLVTTKAKYDKNNLFAFPQSIPTS</sequence>
<evidence type="ECO:0000259" key="9">
    <source>
        <dbReference type="PROSITE" id="PS51387"/>
    </source>
</evidence>
<dbReference type="GO" id="GO:0016491">
    <property type="term" value="F:oxidoreductase activity"/>
    <property type="evidence" value="ECO:0007669"/>
    <property type="project" value="UniProtKB-KW"/>
</dbReference>
<dbReference type="EMBL" id="CAJVPL010001782">
    <property type="protein sequence ID" value="CAG8587316.1"/>
    <property type="molecule type" value="Genomic_DNA"/>
</dbReference>
<dbReference type="Proteomes" id="UP000789831">
    <property type="component" value="Unassembled WGS sequence"/>
</dbReference>
<name>A0A9N9G7R2_9GLOM</name>
<feature type="disulfide bond" evidence="7">
    <location>
        <begin position="43"/>
        <end position="57"/>
    </location>
</feature>
<dbReference type="GO" id="GO:0071949">
    <property type="term" value="F:FAD binding"/>
    <property type="evidence" value="ECO:0007669"/>
    <property type="project" value="InterPro"/>
</dbReference>
<dbReference type="Gene3D" id="3.30.43.10">
    <property type="entry name" value="Uridine Diphospho-n-acetylenolpyruvylglucosamine Reductase, domain 2"/>
    <property type="match status" value="1"/>
</dbReference>
<evidence type="ECO:0000256" key="2">
    <source>
        <dbReference type="ARBA" id="ARBA00005466"/>
    </source>
</evidence>
<dbReference type="InterPro" id="IPR016166">
    <property type="entry name" value="FAD-bd_PCMH"/>
</dbReference>
<proteinExistence type="inferred from homology"/>
<keyword evidence="4 7" id="KW-0147">Chitin-binding</keyword>
<dbReference type="InterPro" id="IPR036861">
    <property type="entry name" value="Endochitinase-like_sf"/>
</dbReference>
<dbReference type="PANTHER" id="PTHR42973:SF39">
    <property type="entry name" value="FAD-BINDING PCMH-TYPE DOMAIN-CONTAINING PROTEIN"/>
    <property type="match status" value="1"/>
</dbReference>
<evidence type="ECO:0000313" key="11">
    <source>
        <dbReference type="Proteomes" id="UP000789831"/>
    </source>
</evidence>
<keyword evidence="5" id="KW-0274">FAD</keyword>
<evidence type="ECO:0000256" key="1">
    <source>
        <dbReference type="ARBA" id="ARBA00001974"/>
    </source>
</evidence>
<dbReference type="AlphaFoldDB" id="A0A9N9G7R2"/>
<keyword evidence="3" id="KW-0285">Flavoprotein</keyword>
<feature type="domain" description="FAD-binding PCMH-type" evidence="9">
    <location>
        <begin position="122"/>
        <end position="295"/>
    </location>
</feature>
<dbReference type="InterPro" id="IPR006093">
    <property type="entry name" value="Oxy_OxRdtase_FAD_BS"/>
</dbReference>
<keyword evidence="7" id="KW-1015">Disulfide bond</keyword>
<dbReference type="Pfam" id="PF01565">
    <property type="entry name" value="FAD_binding_4"/>
    <property type="match status" value="1"/>
</dbReference>
<dbReference type="OrthoDB" id="415825at2759"/>
<gene>
    <name evidence="10" type="ORF">AGERDE_LOCUS8428</name>
</gene>
<evidence type="ECO:0000259" key="8">
    <source>
        <dbReference type="PROSITE" id="PS50941"/>
    </source>
</evidence>
<comment type="caution">
    <text evidence="10">The sequence shown here is derived from an EMBL/GenBank/DDBJ whole genome shotgun (WGS) entry which is preliminary data.</text>
</comment>
<dbReference type="SUPFAM" id="SSF56176">
    <property type="entry name" value="FAD-binding/transporter-associated domain-like"/>
    <property type="match status" value="1"/>
</dbReference>
<evidence type="ECO:0000256" key="3">
    <source>
        <dbReference type="ARBA" id="ARBA00022630"/>
    </source>
</evidence>
<reference evidence="10" key="1">
    <citation type="submission" date="2021-06" db="EMBL/GenBank/DDBJ databases">
        <authorList>
            <person name="Kallberg Y."/>
            <person name="Tangrot J."/>
            <person name="Rosling A."/>
        </authorList>
    </citation>
    <scope>NUCLEOTIDE SEQUENCE</scope>
    <source>
        <strain evidence="10">MT106</strain>
    </source>
</reference>
<evidence type="ECO:0000256" key="6">
    <source>
        <dbReference type="ARBA" id="ARBA00023002"/>
    </source>
</evidence>
<dbReference type="Gene3D" id="3.30.465.10">
    <property type="match status" value="1"/>
</dbReference>
<evidence type="ECO:0000256" key="7">
    <source>
        <dbReference type="PROSITE-ProRule" id="PRU00261"/>
    </source>
</evidence>
<dbReference type="GO" id="GO:0008061">
    <property type="term" value="F:chitin binding"/>
    <property type="evidence" value="ECO:0007669"/>
    <property type="project" value="UniProtKB-UniRule"/>
</dbReference>
<protein>
    <submittedName>
        <fullName evidence="10">624_t:CDS:1</fullName>
    </submittedName>
</protein>
<dbReference type="InterPro" id="IPR006094">
    <property type="entry name" value="Oxid_FAD_bind_N"/>
</dbReference>
<dbReference type="InterPro" id="IPR001002">
    <property type="entry name" value="Chitin-bd_1"/>
</dbReference>
<dbReference type="SUPFAM" id="SSF57016">
    <property type="entry name" value="Plant lectins/antimicrobial peptides"/>
    <property type="match status" value="1"/>
</dbReference>